<dbReference type="GO" id="GO:0004252">
    <property type="term" value="F:serine-type endopeptidase activity"/>
    <property type="evidence" value="ECO:0007669"/>
    <property type="project" value="InterPro"/>
</dbReference>
<accession>A0A560W9M8</accession>
<evidence type="ECO:0000256" key="1">
    <source>
        <dbReference type="ARBA" id="ARBA00000677"/>
    </source>
</evidence>
<comment type="caution">
    <text evidence="9">The sequence shown here is derived from an EMBL/GenBank/DDBJ whole genome shotgun (WGS) entry which is preliminary data.</text>
</comment>
<dbReference type="CDD" id="cd06530">
    <property type="entry name" value="S26_SPase_I"/>
    <property type="match status" value="1"/>
</dbReference>
<dbReference type="GO" id="GO:0009003">
    <property type="term" value="F:signal peptidase activity"/>
    <property type="evidence" value="ECO:0007669"/>
    <property type="project" value="UniProtKB-EC"/>
</dbReference>
<evidence type="ECO:0000256" key="3">
    <source>
        <dbReference type="ARBA" id="ARBA00009370"/>
    </source>
</evidence>
<dbReference type="NCBIfam" id="TIGR02227">
    <property type="entry name" value="sigpep_I_bact"/>
    <property type="match status" value="1"/>
</dbReference>
<evidence type="ECO:0000256" key="2">
    <source>
        <dbReference type="ARBA" id="ARBA00004401"/>
    </source>
</evidence>
<feature type="active site" evidence="6">
    <location>
        <position position="53"/>
    </location>
</feature>
<proteinExistence type="inferred from homology"/>
<keyword evidence="7" id="KW-1133">Transmembrane helix</keyword>
<dbReference type="SUPFAM" id="SSF51306">
    <property type="entry name" value="LexA/Signal peptidase"/>
    <property type="match status" value="1"/>
</dbReference>
<organism evidence="9 10">
    <name type="scientific">Marihabitans asiaticum</name>
    <dbReference type="NCBI Taxonomy" id="415218"/>
    <lineage>
        <taxon>Bacteria</taxon>
        <taxon>Bacillati</taxon>
        <taxon>Actinomycetota</taxon>
        <taxon>Actinomycetes</taxon>
        <taxon>Micrococcales</taxon>
        <taxon>Intrasporangiaceae</taxon>
        <taxon>Marihabitans</taxon>
    </lineage>
</organism>
<feature type="transmembrane region" description="Helical" evidence="7">
    <location>
        <begin position="25"/>
        <end position="49"/>
    </location>
</feature>
<evidence type="ECO:0000313" key="9">
    <source>
        <dbReference type="EMBL" id="TWD14333.1"/>
    </source>
</evidence>
<keyword evidence="5 7" id="KW-0378">Hydrolase</keyword>
<dbReference type="PANTHER" id="PTHR43390:SF1">
    <property type="entry name" value="CHLOROPLAST PROCESSING PEPTIDASE"/>
    <property type="match status" value="1"/>
</dbReference>
<feature type="active site" evidence="6">
    <location>
        <position position="124"/>
    </location>
</feature>
<dbReference type="GO" id="GO:0005886">
    <property type="term" value="C:plasma membrane"/>
    <property type="evidence" value="ECO:0007669"/>
    <property type="project" value="UniProtKB-SubCell"/>
</dbReference>
<evidence type="ECO:0000256" key="7">
    <source>
        <dbReference type="RuleBase" id="RU362042"/>
    </source>
</evidence>
<keyword evidence="7" id="KW-0472">Membrane</keyword>
<dbReference type="InterPro" id="IPR000223">
    <property type="entry name" value="Pept_S26A_signal_pept_1"/>
</dbReference>
<dbReference type="EMBL" id="VIUW01000003">
    <property type="protein sequence ID" value="TWD14333.1"/>
    <property type="molecule type" value="Genomic_DNA"/>
</dbReference>
<dbReference type="Gene3D" id="2.10.109.10">
    <property type="entry name" value="Umud Fragment, subunit A"/>
    <property type="match status" value="1"/>
</dbReference>
<sequence length="221" mass="23327">MTTDHERTTLAPAGAGVVSRRGRRLLLHLGAAVLVVMLLRAFVIESFYVPSASMSPTIRAGDRVVVAKTATGDLRPGDVIVFDGTGTMAPADRSPYMSDGLLGRTLSGLASAVGVSLGEHDYLKRVAAVGGQRLSCTPEAGLVRDGERVTEDYLAEDEQACSSPFDVVVPQGRIFVLGDHRSDSLDSRSRLGAPGGGMIPVDDVVGEVVLRYWPLPRAGVL</sequence>
<evidence type="ECO:0000256" key="4">
    <source>
        <dbReference type="ARBA" id="ARBA00013208"/>
    </source>
</evidence>
<dbReference type="InterPro" id="IPR019533">
    <property type="entry name" value="Peptidase_S26"/>
</dbReference>
<dbReference type="InterPro" id="IPR019758">
    <property type="entry name" value="Pept_S26A_signal_pept_1_CS"/>
</dbReference>
<gene>
    <name evidence="9" type="ORF">FB557_1742</name>
</gene>
<feature type="domain" description="Peptidase S26" evidence="8">
    <location>
        <begin position="24"/>
        <end position="213"/>
    </location>
</feature>
<evidence type="ECO:0000313" key="10">
    <source>
        <dbReference type="Proteomes" id="UP000315628"/>
    </source>
</evidence>
<dbReference type="AlphaFoldDB" id="A0A560W9M8"/>
<keyword evidence="10" id="KW-1185">Reference proteome</keyword>
<evidence type="ECO:0000259" key="8">
    <source>
        <dbReference type="Pfam" id="PF10502"/>
    </source>
</evidence>
<comment type="similarity">
    <text evidence="3 7">Belongs to the peptidase S26 family.</text>
</comment>
<name>A0A560W9M8_9MICO</name>
<evidence type="ECO:0000256" key="5">
    <source>
        <dbReference type="ARBA" id="ARBA00022801"/>
    </source>
</evidence>
<dbReference type="RefSeq" id="WP_144857215.1">
    <property type="nucleotide sequence ID" value="NZ_BAAAYT010000005.1"/>
</dbReference>
<dbReference type="PRINTS" id="PR00727">
    <property type="entry name" value="LEADERPTASE"/>
</dbReference>
<dbReference type="EC" id="3.4.21.89" evidence="4 7"/>
<comment type="catalytic activity">
    <reaction evidence="1 7">
        <text>Cleavage of hydrophobic, N-terminal signal or leader sequences from secreted and periplasmic proteins.</text>
        <dbReference type="EC" id="3.4.21.89"/>
    </reaction>
</comment>
<dbReference type="Pfam" id="PF10502">
    <property type="entry name" value="Peptidase_S26"/>
    <property type="match status" value="1"/>
</dbReference>
<comment type="subcellular location">
    <subcellularLocation>
        <location evidence="2">Cell membrane</location>
        <topology evidence="2">Single-pass type II membrane protein</topology>
    </subcellularLocation>
    <subcellularLocation>
        <location evidence="7">Membrane</location>
        <topology evidence="7">Single-pass type II membrane protein</topology>
    </subcellularLocation>
</comment>
<keyword evidence="7" id="KW-0645">Protease</keyword>
<reference evidence="9 10" key="1">
    <citation type="submission" date="2019-06" db="EMBL/GenBank/DDBJ databases">
        <title>Sequencing the genomes of 1000 actinobacteria strains.</title>
        <authorList>
            <person name="Klenk H.-P."/>
        </authorList>
    </citation>
    <scope>NUCLEOTIDE SEQUENCE [LARGE SCALE GENOMIC DNA]</scope>
    <source>
        <strain evidence="9 10">DSM 18935</strain>
    </source>
</reference>
<dbReference type="Proteomes" id="UP000315628">
    <property type="component" value="Unassembled WGS sequence"/>
</dbReference>
<evidence type="ECO:0000256" key="6">
    <source>
        <dbReference type="PIRSR" id="PIRSR600223-1"/>
    </source>
</evidence>
<keyword evidence="7" id="KW-0812">Transmembrane</keyword>
<dbReference type="InterPro" id="IPR036286">
    <property type="entry name" value="LexA/Signal_pep-like_sf"/>
</dbReference>
<dbReference type="OrthoDB" id="9815782at2"/>
<dbReference type="GO" id="GO:0006465">
    <property type="term" value="P:signal peptide processing"/>
    <property type="evidence" value="ECO:0007669"/>
    <property type="project" value="InterPro"/>
</dbReference>
<dbReference type="PROSITE" id="PS00761">
    <property type="entry name" value="SPASE_I_3"/>
    <property type="match status" value="1"/>
</dbReference>
<protein>
    <recommendedName>
        <fullName evidence="4 7">Signal peptidase I</fullName>
        <ecNumber evidence="4 7">3.4.21.89</ecNumber>
    </recommendedName>
</protein>
<dbReference type="PANTHER" id="PTHR43390">
    <property type="entry name" value="SIGNAL PEPTIDASE I"/>
    <property type="match status" value="1"/>
</dbReference>